<evidence type="ECO:0000256" key="7">
    <source>
        <dbReference type="ARBA" id="ARBA00022722"/>
    </source>
</evidence>
<dbReference type="InterPro" id="IPR000719">
    <property type="entry name" value="Prot_kinase_dom"/>
</dbReference>
<dbReference type="HAMAP" id="MF_00651">
    <property type="entry name" value="Nuclease_YqgF"/>
    <property type="match status" value="1"/>
</dbReference>
<dbReference type="GO" id="GO:0016787">
    <property type="term" value="F:hydrolase activity"/>
    <property type="evidence" value="ECO:0007669"/>
    <property type="project" value="UniProtKB-KW"/>
</dbReference>
<dbReference type="InterPro" id="IPR012337">
    <property type="entry name" value="RNaseH-like_sf"/>
</dbReference>
<dbReference type="EC" id="2.7.11.1" evidence="2"/>
<dbReference type="Gene3D" id="3.30.420.140">
    <property type="entry name" value="YqgF/RNase H-like domain"/>
    <property type="match status" value="1"/>
</dbReference>
<proteinExistence type="inferred from homology"/>
<keyword evidence="10" id="KW-0378">Hydrolase</keyword>
<dbReference type="InterPro" id="IPR017441">
    <property type="entry name" value="Protein_kinase_ATP_BS"/>
</dbReference>
<keyword evidence="5" id="KW-0723">Serine/threonine-protein kinase</keyword>
<comment type="catalytic activity">
    <reaction evidence="13">
        <text>L-seryl-[protein] + ATP = O-phospho-L-seryl-[protein] + ADP + H(+)</text>
        <dbReference type="Rhea" id="RHEA:17989"/>
        <dbReference type="Rhea" id="RHEA-COMP:9863"/>
        <dbReference type="Rhea" id="RHEA-COMP:11604"/>
        <dbReference type="ChEBI" id="CHEBI:15378"/>
        <dbReference type="ChEBI" id="CHEBI:29999"/>
        <dbReference type="ChEBI" id="CHEBI:30616"/>
        <dbReference type="ChEBI" id="CHEBI:83421"/>
        <dbReference type="ChEBI" id="CHEBI:456216"/>
        <dbReference type="EC" id="2.7.11.1"/>
    </reaction>
</comment>
<dbReference type="SMART" id="SM00732">
    <property type="entry name" value="YqgFc"/>
    <property type="match status" value="1"/>
</dbReference>
<dbReference type="PROSITE" id="PS50011">
    <property type="entry name" value="PROTEIN_KINASE_DOM"/>
    <property type="match status" value="1"/>
</dbReference>
<keyword evidence="8 14" id="KW-0547">Nucleotide-binding</keyword>
<keyword evidence="7" id="KW-0540">Nuclease</keyword>
<gene>
    <name evidence="16" type="ORF">SVIM_LOCUS36791</name>
</gene>
<dbReference type="InterPro" id="IPR039192">
    <property type="entry name" value="STKc_GSK3"/>
</dbReference>
<dbReference type="GO" id="GO:0005634">
    <property type="term" value="C:nucleus"/>
    <property type="evidence" value="ECO:0007669"/>
    <property type="project" value="TreeGrafter"/>
</dbReference>
<dbReference type="InterPro" id="IPR011009">
    <property type="entry name" value="Kinase-like_dom_sf"/>
</dbReference>
<reference evidence="16" key="1">
    <citation type="submission" date="2019-03" db="EMBL/GenBank/DDBJ databases">
        <authorList>
            <person name="Mank J."/>
            <person name="Almeida P."/>
        </authorList>
    </citation>
    <scope>NUCLEOTIDE SEQUENCE</scope>
    <source>
        <strain evidence="16">78183</strain>
    </source>
</reference>
<feature type="binding site" evidence="14">
    <location>
        <position position="114"/>
    </location>
    <ligand>
        <name>ATP</name>
        <dbReference type="ChEBI" id="CHEBI:30616"/>
    </ligand>
</feature>
<dbReference type="PANTHER" id="PTHR24057">
    <property type="entry name" value="GLYCOGEN SYNTHASE KINASE-3 ALPHA"/>
    <property type="match status" value="1"/>
</dbReference>
<dbReference type="GO" id="GO:0006364">
    <property type="term" value="P:rRNA processing"/>
    <property type="evidence" value="ECO:0007669"/>
    <property type="project" value="InterPro"/>
</dbReference>
<evidence type="ECO:0000256" key="4">
    <source>
        <dbReference type="ARBA" id="ARBA00022517"/>
    </source>
</evidence>
<dbReference type="AlphaFoldDB" id="A0A6N2K6G6"/>
<dbReference type="NCBIfam" id="TIGR00250">
    <property type="entry name" value="RNAse_H_YqgF"/>
    <property type="match status" value="1"/>
</dbReference>
<dbReference type="PROSITE" id="PS00107">
    <property type="entry name" value="PROTEIN_KINASE_ATP"/>
    <property type="match status" value="1"/>
</dbReference>
<evidence type="ECO:0000259" key="15">
    <source>
        <dbReference type="PROSITE" id="PS50011"/>
    </source>
</evidence>
<evidence type="ECO:0000256" key="11">
    <source>
        <dbReference type="ARBA" id="ARBA00022840"/>
    </source>
</evidence>
<dbReference type="InterPro" id="IPR005227">
    <property type="entry name" value="YqgF"/>
</dbReference>
<dbReference type="GO" id="GO:0007165">
    <property type="term" value="P:signal transduction"/>
    <property type="evidence" value="ECO:0007669"/>
    <property type="project" value="TreeGrafter"/>
</dbReference>
<protein>
    <recommendedName>
        <fullName evidence="2">non-specific serine/threonine protein kinase</fullName>
        <ecNumber evidence="2">2.7.11.1</ecNumber>
    </recommendedName>
</protein>
<evidence type="ECO:0000256" key="1">
    <source>
        <dbReference type="ARBA" id="ARBA00005527"/>
    </source>
</evidence>
<evidence type="ECO:0000256" key="3">
    <source>
        <dbReference type="ARBA" id="ARBA00022490"/>
    </source>
</evidence>
<comment type="similarity">
    <text evidence="1">Belongs to the protein kinase superfamily. CMGC Ser/Thr protein kinase family. GSK-3 subfamily.</text>
</comment>
<dbReference type="PANTHER" id="PTHR24057:SF40">
    <property type="entry name" value="SHAGGY-RELATED PROTEIN KINASE DELTA-RELATED"/>
    <property type="match status" value="1"/>
</dbReference>
<organism evidence="16">
    <name type="scientific">Salix viminalis</name>
    <name type="common">Common osier</name>
    <name type="synonym">Basket willow</name>
    <dbReference type="NCBI Taxonomy" id="40686"/>
    <lineage>
        <taxon>Eukaryota</taxon>
        <taxon>Viridiplantae</taxon>
        <taxon>Streptophyta</taxon>
        <taxon>Embryophyta</taxon>
        <taxon>Tracheophyta</taxon>
        <taxon>Spermatophyta</taxon>
        <taxon>Magnoliopsida</taxon>
        <taxon>eudicotyledons</taxon>
        <taxon>Gunneridae</taxon>
        <taxon>Pentapetalae</taxon>
        <taxon>rosids</taxon>
        <taxon>fabids</taxon>
        <taxon>Malpighiales</taxon>
        <taxon>Salicaceae</taxon>
        <taxon>Saliceae</taxon>
        <taxon>Salix</taxon>
    </lineage>
</organism>
<accession>A0A6N2K6G6</accession>
<dbReference type="FunFam" id="1.10.510.10:FF:000082">
    <property type="entry name" value="Shaggy-related protein kinase kappa"/>
    <property type="match status" value="1"/>
</dbReference>
<dbReference type="CDD" id="cd16964">
    <property type="entry name" value="YqgF"/>
    <property type="match status" value="1"/>
</dbReference>
<dbReference type="FunFam" id="3.30.200.20:FF:000009">
    <property type="entry name" value="Glycogen synthase kinase-3 beta"/>
    <property type="match status" value="1"/>
</dbReference>
<keyword evidence="6" id="KW-0808">Transferase</keyword>
<evidence type="ECO:0000256" key="6">
    <source>
        <dbReference type="ARBA" id="ARBA00022679"/>
    </source>
</evidence>
<dbReference type="GO" id="GO:0005737">
    <property type="term" value="C:cytoplasm"/>
    <property type="evidence" value="ECO:0007669"/>
    <property type="project" value="TreeGrafter"/>
</dbReference>
<name>A0A6N2K6G6_SALVM</name>
<keyword evidence="4" id="KW-0690">Ribosome biogenesis</keyword>
<keyword evidence="3" id="KW-0963">Cytoplasm</keyword>
<dbReference type="InterPro" id="IPR006641">
    <property type="entry name" value="YqgF/RNaseH-like_dom"/>
</dbReference>
<comment type="catalytic activity">
    <reaction evidence="12">
        <text>L-threonyl-[protein] + ATP = O-phospho-L-threonyl-[protein] + ADP + H(+)</text>
        <dbReference type="Rhea" id="RHEA:46608"/>
        <dbReference type="Rhea" id="RHEA-COMP:11060"/>
        <dbReference type="Rhea" id="RHEA-COMP:11605"/>
        <dbReference type="ChEBI" id="CHEBI:15378"/>
        <dbReference type="ChEBI" id="CHEBI:30013"/>
        <dbReference type="ChEBI" id="CHEBI:30616"/>
        <dbReference type="ChEBI" id="CHEBI:61977"/>
        <dbReference type="ChEBI" id="CHEBI:456216"/>
        <dbReference type="EC" id="2.7.11.1"/>
    </reaction>
</comment>
<dbReference type="SUPFAM" id="SSF56112">
    <property type="entry name" value="Protein kinase-like (PK-like)"/>
    <property type="match status" value="1"/>
</dbReference>
<dbReference type="PROSITE" id="PS00108">
    <property type="entry name" value="PROTEIN_KINASE_ST"/>
    <property type="match status" value="1"/>
</dbReference>
<dbReference type="InterPro" id="IPR050591">
    <property type="entry name" value="GSK-3"/>
</dbReference>
<dbReference type="Gene3D" id="3.30.200.20">
    <property type="entry name" value="Phosphorylase Kinase, domain 1"/>
    <property type="match status" value="1"/>
</dbReference>
<evidence type="ECO:0000256" key="5">
    <source>
        <dbReference type="ARBA" id="ARBA00022527"/>
    </source>
</evidence>
<evidence type="ECO:0000256" key="13">
    <source>
        <dbReference type="ARBA" id="ARBA00048679"/>
    </source>
</evidence>
<evidence type="ECO:0000256" key="2">
    <source>
        <dbReference type="ARBA" id="ARBA00012513"/>
    </source>
</evidence>
<feature type="domain" description="Protein kinase" evidence="15">
    <location>
        <begin position="84"/>
        <end position="368"/>
    </location>
</feature>
<dbReference type="GO" id="GO:0004518">
    <property type="term" value="F:nuclease activity"/>
    <property type="evidence" value="ECO:0007669"/>
    <property type="project" value="UniProtKB-KW"/>
</dbReference>
<dbReference type="Pfam" id="PF00069">
    <property type="entry name" value="Pkinase"/>
    <property type="match status" value="1"/>
</dbReference>
<dbReference type="SMART" id="SM00220">
    <property type="entry name" value="S_TKc"/>
    <property type="match status" value="1"/>
</dbReference>
<dbReference type="GO" id="GO:0005524">
    <property type="term" value="F:ATP binding"/>
    <property type="evidence" value="ECO:0007669"/>
    <property type="project" value="UniProtKB-UniRule"/>
</dbReference>
<dbReference type="GO" id="GO:0030154">
    <property type="term" value="P:cell differentiation"/>
    <property type="evidence" value="ECO:0007669"/>
    <property type="project" value="TreeGrafter"/>
</dbReference>
<sequence>MSSASLGNGGVGSSRSVNGFKTSSSSVDWLGREMLEMRLRDKVDHDEDRDSEPDIIDGVGAEAGHVIRTTIGGRNGQSRQTFSYIAEHVVGTGSFGVVVQAKCRETGEILAIKKVLQDKRYKNRELQIMQMLDHPNIVALKHSFFSTTDKEELYLNLVLEYVPETVNRIARNHSRNNERMPLIYVKLYTYQICRALAYIHNCIGICHRDIKPQNLLVNPSTHQLKLCDFGSAKVLVKGEPNVSYICSRYYRAPELIFGATEYTTAIDIWSTGCVMAELLLGQPLFPGESGVDQLVEIIKVLGTPTREEIKCMNPNYTEFKFPQIKPHPWHKVFQKRLPPEAVDLVCRFFQYSPNLRCTALEACVHPFFDELRDPTTRLPNGRPLPPLFNFKSQELSSMPTDTVNRLIPEHARTLILLNLPCHCLVSKNLPFFSERASTNLPLPNFTTSSLQLDSDKPCRRRLRALLSIQEIPPNALRRKNDPLWRGGFSLGVDLGLSRSGIALSKGFAVRPLTVLELRGQKLELRLLEIAENEEVDEFIIGLPKSWDGKETPQSNKVRSVAGRFAVLAAHRGWRVYLQDEHGTSTEATNRMIDMGLNKSTRQKKVDAYAAVMVLERYFSTFGEGAELVLPKQLDLQEKLQRGPPMDIDFYPE</sequence>
<keyword evidence="11 14" id="KW-0067">ATP-binding</keyword>
<evidence type="ECO:0000256" key="8">
    <source>
        <dbReference type="ARBA" id="ARBA00022741"/>
    </source>
</evidence>
<evidence type="ECO:0000256" key="10">
    <source>
        <dbReference type="ARBA" id="ARBA00022801"/>
    </source>
</evidence>
<evidence type="ECO:0000256" key="9">
    <source>
        <dbReference type="ARBA" id="ARBA00022777"/>
    </source>
</evidence>
<dbReference type="Gene3D" id="1.10.510.10">
    <property type="entry name" value="Transferase(Phosphotransferase) domain 1"/>
    <property type="match status" value="1"/>
</dbReference>
<dbReference type="CDD" id="cd14137">
    <property type="entry name" value="STKc_GSK3"/>
    <property type="match status" value="1"/>
</dbReference>
<dbReference type="FunFam" id="3.30.420.140:FF:000009">
    <property type="entry name" value="Holliday junction resolvase"/>
    <property type="match status" value="1"/>
</dbReference>
<evidence type="ECO:0000313" key="16">
    <source>
        <dbReference type="EMBL" id="VFU23554.1"/>
    </source>
</evidence>
<dbReference type="InterPro" id="IPR037027">
    <property type="entry name" value="YqgF/RNaseH-like_dom_sf"/>
</dbReference>
<dbReference type="SUPFAM" id="SSF53098">
    <property type="entry name" value="Ribonuclease H-like"/>
    <property type="match status" value="1"/>
</dbReference>
<evidence type="ECO:0000256" key="12">
    <source>
        <dbReference type="ARBA" id="ARBA00047899"/>
    </source>
</evidence>
<dbReference type="GO" id="GO:0004674">
    <property type="term" value="F:protein serine/threonine kinase activity"/>
    <property type="evidence" value="ECO:0007669"/>
    <property type="project" value="UniProtKB-KW"/>
</dbReference>
<dbReference type="EMBL" id="CAADRP010000114">
    <property type="protein sequence ID" value="VFU23554.1"/>
    <property type="molecule type" value="Genomic_DNA"/>
</dbReference>
<dbReference type="InterPro" id="IPR008271">
    <property type="entry name" value="Ser/Thr_kinase_AS"/>
</dbReference>
<keyword evidence="9" id="KW-0418">Kinase</keyword>
<evidence type="ECO:0000256" key="14">
    <source>
        <dbReference type="PROSITE-ProRule" id="PRU10141"/>
    </source>
</evidence>
<dbReference type="Pfam" id="PF03652">
    <property type="entry name" value="RuvX"/>
    <property type="match status" value="1"/>
</dbReference>